<organism evidence="5 6">
    <name type="scientific">Massilia polaris</name>
    <dbReference type="NCBI Taxonomy" id="2728846"/>
    <lineage>
        <taxon>Bacteria</taxon>
        <taxon>Pseudomonadati</taxon>
        <taxon>Pseudomonadota</taxon>
        <taxon>Betaproteobacteria</taxon>
        <taxon>Burkholderiales</taxon>
        <taxon>Oxalobacteraceae</taxon>
        <taxon>Telluria group</taxon>
        <taxon>Massilia</taxon>
    </lineage>
</organism>
<dbReference type="EMBL" id="JABBGG010000001">
    <property type="protein sequence ID" value="NML60165.1"/>
    <property type="molecule type" value="Genomic_DNA"/>
</dbReference>
<protein>
    <submittedName>
        <fullName evidence="5">Alpha/beta fold hydrolase</fullName>
    </submittedName>
</protein>
<dbReference type="InterPro" id="IPR010941">
    <property type="entry name" value="PhaC_N"/>
</dbReference>
<name>A0A848HFF0_9BURK</name>
<gene>
    <name evidence="5" type="ORF">HHL21_03505</name>
</gene>
<proteinExistence type="predicted"/>
<dbReference type="InterPro" id="IPR029058">
    <property type="entry name" value="AB_hydrolase_fold"/>
</dbReference>
<evidence type="ECO:0000259" key="4">
    <source>
        <dbReference type="Pfam" id="PF12551"/>
    </source>
</evidence>
<sequence length="558" mass="63170">MLHALMGQATQGISPTSLALAWTDWMLHLAQSPGKWQQLAQKAWDKDLRWLDYAMRSALGQDAEPCIDPLPQDRRFRSEEWQRWPYNLMQQAFLLNQQWWHNATTGVDGVTRHHEQVVSFVARQLLDLVSPVNFLATNPEVGAAIVRERGANLVRGAARLSEDISRRARGLPPEGADAFRPGIEVAVTPGEVVFRNHLIELIQYSPATPDVHAEPVLIVPAWIMKFYIMDLSPHNSLVRYLVGHGHTVFIISWHNPVEQDRNLGLDDYLHEGVMRAFDTIRERLPGNKINAVGYCLGGTLLSIAAAAYEHDQRAYLNSITLLAAQTDFSEAGELMLFIDESQVAWLEDLMWQQGYLDNRQMAGAFRLLRSNDLVWSVAVSHYLLGERAPMSDLMAWNADTTRMPYRMHSDYLRKLFLNNDLFSGRYRVNGRPVALSDVHVPVFAVATMTDHVAPWRSVYKVHLMSHCDVNFVLASGGHNAGIISEPGRAGRRYYTALHRRGDRYTDPDKWIELADERPGSWWPEWLAWLDRVSPGGMAAAQPVEGSLGLAPGRYVLER</sequence>
<keyword evidence="5" id="KW-0378">Hydrolase</keyword>
<evidence type="ECO:0000256" key="2">
    <source>
        <dbReference type="ARBA" id="ARBA00023315"/>
    </source>
</evidence>
<dbReference type="InterPro" id="IPR022211">
    <property type="entry name" value="PHBC_N"/>
</dbReference>
<dbReference type="Proteomes" id="UP000583752">
    <property type="component" value="Unassembled WGS sequence"/>
</dbReference>
<evidence type="ECO:0000259" key="3">
    <source>
        <dbReference type="Pfam" id="PF07167"/>
    </source>
</evidence>
<evidence type="ECO:0000313" key="6">
    <source>
        <dbReference type="Proteomes" id="UP000583752"/>
    </source>
</evidence>
<feature type="domain" description="Poly-beta-hydroxybutyrate polymerase N-terminal" evidence="3">
    <location>
        <begin position="72"/>
        <end position="241"/>
    </location>
</feature>
<keyword evidence="1" id="KW-0808">Transferase</keyword>
<dbReference type="GO" id="GO:0016787">
    <property type="term" value="F:hydrolase activity"/>
    <property type="evidence" value="ECO:0007669"/>
    <property type="project" value="UniProtKB-KW"/>
</dbReference>
<dbReference type="PANTHER" id="PTHR36837">
    <property type="entry name" value="POLY(3-HYDROXYALKANOATE) POLYMERASE SUBUNIT PHAC"/>
    <property type="match status" value="1"/>
</dbReference>
<accession>A0A848HFF0</accession>
<dbReference type="InterPro" id="IPR051321">
    <property type="entry name" value="PHA/PHB_synthase"/>
</dbReference>
<feature type="domain" description="Poly-beta-hydroxybutyrate polymerase N-terminal" evidence="4">
    <location>
        <begin position="1"/>
        <end position="35"/>
    </location>
</feature>
<dbReference type="GO" id="GO:0042619">
    <property type="term" value="P:poly-hydroxybutyrate biosynthetic process"/>
    <property type="evidence" value="ECO:0007669"/>
    <property type="project" value="InterPro"/>
</dbReference>
<evidence type="ECO:0000313" key="5">
    <source>
        <dbReference type="EMBL" id="NML60165.1"/>
    </source>
</evidence>
<dbReference type="Pfam" id="PF07167">
    <property type="entry name" value="PhaC_N"/>
    <property type="match status" value="1"/>
</dbReference>
<dbReference type="SUPFAM" id="SSF53474">
    <property type="entry name" value="alpha/beta-Hydrolases"/>
    <property type="match status" value="1"/>
</dbReference>
<dbReference type="GO" id="GO:0016746">
    <property type="term" value="F:acyltransferase activity"/>
    <property type="evidence" value="ECO:0007669"/>
    <property type="project" value="UniProtKB-KW"/>
</dbReference>
<evidence type="ECO:0000256" key="1">
    <source>
        <dbReference type="ARBA" id="ARBA00022679"/>
    </source>
</evidence>
<reference evidence="5 6" key="1">
    <citation type="submission" date="2020-04" db="EMBL/GenBank/DDBJ databases">
        <title>Massilia sp. RP-1-19 isolated from soil.</title>
        <authorList>
            <person name="Dahal R.H."/>
        </authorList>
    </citation>
    <scope>NUCLEOTIDE SEQUENCE [LARGE SCALE GENOMIC DNA]</scope>
    <source>
        <strain evidence="5 6">RP-1-19</strain>
    </source>
</reference>
<keyword evidence="6" id="KW-1185">Reference proteome</keyword>
<dbReference type="Pfam" id="PF12551">
    <property type="entry name" value="PHBC_N"/>
    <property type="match status" value="1"/>
</dbReference>
<keyword evidence="2" id="KW-0012">Acyltransferase</keyword>
<dbReference type="AlphaFoldDB" id="A0A848HFF0"/>
<comment type="caution">
    <text evidence="5">The sequence shown here is derived from an EMBL/GenBank/DDBJ whole genome shotgun (WGS) entry which is preliminary data.</text>
</comment>
<dbReference type="PANTHER" id="PTHR36837:SF5">
    <property type="entry name" value="POLY-3-HYDROXYBUTYRATE SYNTHASE"/>
    <property type="match status" value="1"/>
</dbReference>
<dbReference type="Gene3D" id="3.40.50.1820">
    <property type="entry name" value="alpha/beta hydrolase"/>
    <property type="match status" value="1"/>
</dbReference>